<evidence type="ECO:0000313" key="1">
    <source>
        <dbReference type="EMBL" id="KAF9460026.1"/>
    </source>
</evidence>
<name>A0A9P6CBX2_9AGAR</name>
<reference evidence="1" key="1">
    <citation type="submission" date="2020-11" db="EMBL/GenBank/DDBJ databases">
        <authorList>
            <consortium name="DOE Joint Genome Institute"/>
            <person name="Ahrendt S."/>
            <person name="Riley R."/>
            <person name="Andreopoulos W."/>
            <person name="Labutti K."/>
            <person name="Pangilinan J."/>
            <person name="Ruiz-Duenas F.J."/>
            <person name="Barrasa J.M."/>
            <person name="Sanchez-Garcia M."/>
            <person name="Camarero S."/>
            <person name="Miyauchi S."/>
            <person name="Serrano A."/>
            <person name="Linde D."/>
            <person name="Babiker R."/>
            <person name="Drula E."/>
            <person name="Ayuso-Fernandez I."/>
            <person name="Pacheco R."/>
            <person name="Padilla G."/>
            <person name="Ferreira P."/>
            <person name="Barriuso J."/>
            <person name="Kellner H."/>
            <person name="Castanera R."/>
            <person name="Alfaro M."/>
            <person name="Ramirez L."/>
            <person name="Pisabarro A.G."/>
            <person name="Kuo A."/>
            <person name="Tritt A."/>
            <person name="Lipzen A."/>
            <person name="He G."/>
            <person name="Yan M."/>
            <person name="Ng V."/>
            <person name="Cullen D."/>
            <person name="Martin F."/>
            <person name="Rosso M.-N."/>
            <person name="Henrissat B."/>
            <person name="Hibbett D."/>
            <person name="Martinez A.T."/>
            <person name="Grigoriev I.V."/>
        </authorList>
    </citation>
    <scope>NUCLEOTIDE SEQUENCE</scope>
    <source>
        <strain evidence="1">CBS 247.69</strain>
    </source>
</reference>
<organism evidence="1 2">
    <name type="scientific">Collybia nuda</name>
    <dbReference type="NCBI Taxonomy" id="64659"/>
    <lineage>
        <taxon>Eukaryota</taxon>
        <taxon>Fungi</taxon>
        <taxon>Dikarya</taxon>
        <taxon>Basidiomycota</taxon>
        <taxon>Agaricomycotina</taxon>
        <taxon>Agaricomycetes</taxon>
        <taxon>Agaricomycetidae</taxon>
        <taxon>Agaricales</taxon>
        <taxon>Tricholomatineae</taxon>
        <taxon>Clitocybaceae</taxon>
        <taxon>Collybia</taxon>
    </lineage>
</organism>
<dbReference type="OrthoDB" id="2364174at2759"/>
<accession>A0A9P6CBX2</accession>
<keyword evidence="2" id="KW-1185">Reference proteome</keyword>
<gene>
    <name evidence="1" type="ORF">BDZ94DRAFT_1284136</name>
</gene>
<comment type="caution">
    <text evidence="1">The sequence shown here is derived from an EMBL/GenBank/DDBJ whole genome shotgun (WGS) entry which is preliminary data.</text>
</comment>
<sequence length="224" mass="24814">MAKTPPFIPRAPLEKLPLATRKDSSSTSNTIWNIIFELLGTPLGININANEVWAYKPPDSGNSPGGLFAGYIEGFISALKSFVEDHGDEGKRHFNEAVSQSQLTLAVNELGDKAETISADVKNGVFRILFHHERFGYNQSYLSEGLLKAIDDVPREGFSIVVKTSIENEYNAEIEDLTSQIGSILAMPDVVLDPNFKDNYAALKVKGDKLWHKNFGKVTFDYFA</sequence>
<dbReference type="EMBL" id="MU150306">
    <property type="protein sequence ID" value="KAF9460026.1"/>
    <property type="molecule type" value="Genomic_DNA"/>
</dbReference>
<dbReference type="AlphaFoldDB" id="A0A9P6CBX2"/>
<protein>
    <submittedName>
        <fullName evidence="1">Uncharacterized protein</fullName>
    </submittedName>
</protein>
<proteinExistence type="predicted"/>
<dbReference type="Proteomes" id="UP000807353">
    <property type="component" value="Unassembled WGS sequence"/>
</dbReference>
<evidence type="ECO:0000313" key="2">
    <source>
        <dbReference type="Proteomes" id="UP000807353"/>
    </source>
</evidence>